<accession>A0A0C2MRM7</accession>
<comment type="caution">
    <text evidence="1">The sequence shown here is derived from an EMBL/GenBank/DDBJ whole genome shotgun (WGS) entry which is preliminary data.</text>
</comment>
<organism evidence="1 2">
    <name type="scientific">Thelohanellus kitauei</name>
    <name type="common">Myxosporean</name>
    <dbReference type="NCBI Taxonomy" id="669202"/>
    <lineage>
        <taxon>Eukaryota</taxon>
        <taxon>Metazoa</taxon>
        <taxon>Cnidaria</taxon>
        <taxon>Myxozoa</taxon>
        <taxon>Myxosporea</taxon>
        <taxon>Bivalvulida</taxon>
        <taxon>Platysporina</taxon>
        <taxon>Myxobolidae</taxon>
        <taxon>Thelohanellus</taxon>
    </lineage>
</organism>
<keyword evidence="2" id="KW-1185">Reference proteome</keyword>
<dbReference type="AlphaFoldDB" id="A0A0C2MRM7"/>
<protein>
    <submittedName>
        <fullName evidence="1">Uncharacterized protein</fullName>
    </submittedName>
</protein>
<name>A0A0C2MRM7_THEKT</name>
<proteinExistence type="predicted"/>
<gene>
    <name evidence="1" type="ORF">RF11_15663</name>
</gene>
<dbReference type="Proteomes" id="UP000031668">
    <property type="component" value="Unassembled WGS sequence"/>
</dbReference>
<dbReference type="EMBL" id="JWZT01002262">
    <property type="protein sequence ID" value="KII69881.1"/>
    <property type="molecule type" value="Genomic_DNA"/>
</dbReference>
<evidence type="ECO:0000313" key="1">
    <source>
        <dbReference type="EMBL" id="KII69881.1"/>
    </source>
</evidence>
<reference evidence="1 2" key="1">
    <citation type="journal article" date="2014" name="Genome Biol. Evol.">
        <title>The genome of the myxosporean Thelohanellus kitauei shows adaptations to nutrient acquisition within its fish host.</title>
        <authorList>
            <person name="Yang Y."/>
            <person name="Xiong J."/>
            <person name="Zhou Z."/>
            <person name="Huo F."/>
            <person name="Miao W."/>
            <person name="Ran C."/>
            <person name="Liu Y."/>
            <person name="Zhang J."/>
            <person name="Feng J."/>
            <person name="Wang M."/>
            <person name="Wang M."/>
            <person name="Wang L."/>
            <person name="Yao B."/>
        </authorList>
    </citation>
    <scope>NUCLEOTIDE SEQUENCE [LARGE SCALE GENOMIC DNA]</scope>
    <source>
        <strain evidence="1">Wuqing</strain>
    </source>
</reference>
<sequence length="152" mass="17512">MGELSEDFIWKIFTITDPWEKKGCQNVNHKELLSGIPDDTIGYGISPHIITAIEEMNWDDVLSKYAQYKKLFKALKVFFTLLRNELPNMVGHGDVSITKIERKHLDKIIKKLINISSCFECSKRSLKKCVCKSGIVYDQNIRQKLCQTETVS</sequence>
<evidence type="ECO:0000313" key="2">
    <source>
        <dbReference type="Proteomes" id="UP000031668"/>
    </source>
</evidence>